<proteinExistence type="predicted"/>
<organism evidence="2">
    <name type="scientific">Arundo donax</name>
    <name type="common">Giant reed</name>
    <name type="synonym">Donax arundinaceus</name>
    <dbReference type="NCBI Taxonomy" id="35708"/>
    <lineage>
        <taxon>Eukaryota</taxon>
        <taxon>Viridiplantae</taxon>
        <taxon>Streptophyta</taxon>
        <taxon>Embryophyta</taxon>
        <taxon>Tracheophyta</taxon>
        <taxon>Spermatophyta</taxon>
        <taxon>Magnoliopsida</taxon>
        <taxon>Liliopsida</taxon>
        <taxon>Poales</taxon>
        <taxon>Poaceae</taxon>
        <taxon>PACMAD clade</taxon>
        <taxon>Arundinoideae</taxon>
        <taxon>Arundineae</taxon>
        <taxon>Arundo</taxon>
    </lineage>
</organism>
<reference evidence="2" key="1">
    <citation type="submission" date="2014-09" db="EMBL/GenBank/DDBJ databases">
        <authorList>
            <person name="Magalhaes I.L.F."/>
            <person name="Oliveira U."/>
            <person name="Santos F.R."/>
            <person name="Vidigal T.H.D.A."/>
            <person name="Brescovit A.D."/>
            <person name="Santos A.J."/>
        </authorList>
    </citation>
    <scope>NUCLEOTIDE SEQUENCE</scope>
    <source>
        <tissue evidence="2">Shoot tissue taken approximately 20 cm above the soil surface</tissue>
    </source>
</reference>
<protein>
    <submittedName>
        <fullName evidence="2">Uncharacterized protein</fullName>
    </submittedName>
</protein>
<dbReference type="EMBL" id="GBRH01211626">
    <property type="protein sequence ID" value="JAD86269.1"/>
    <property type="molecule type" value="Transcribed_RNA"/>
</dbReference>
<evidence type="ECO:0000313" key="2">
    <source>
        <dbReference type="EMBL" id="JAD86269.1"/>
    </source>
</evidence>
<evidence type="ECO:0000256" key="1">
    <source>
        <dbReference type="SAM" id="MobiDB-lite"/>
    </source>
</evidence>
<name>A0A0A9DCG9_ARUDO</name>
<accession>A0A0A9DCG9</accession>
<feature type="region of interest" description="Disordered" evidence="1">
    <location>
        <begin position="56"/>
        <end position="79"/>
    </location>
</feature>
<dbReference type="AlphaFoldDB" id="A0A0A9DCG9"/>
<reference evidence="2" key="2">
    <citation type="journal article" date="2015" name="Data Brief">
        <title>Shoot transcriptome of the giant reed, Arundo donax.</title>
        <authorList>
            <person name="Barrero R.A."/>
            <person name="Guerrero F.D."/>
            <person name="Moolhuijzen P."/>
            <person name="Goolsby J.A."/>
            <person name="Tidwell J."/>
            <person name="Bellgard S.E."/>
            <person name="Bellgard M.I."/>
        </authorList>
    </citation>
    <scope>NUCLEOTIDE SEQUENCE</scope>
    <source>
        <tissue evidence="2">Shoot tissue taken approximately 20 cm above the soil surface</tissue>
    </source>
</reference>
<feature type="compositionally biased region" description="Basic and acidic residues" evidence="1">
    <location>
        <begin position="69"/>
        <end position="79"/>
    </location>
</feature>
<sequence>MLADAGVDDDLEEEAVLGDAEALVALDDGAGHLGGDLAVVGGLVARVVQQVAARAAAARHGPPRQVRRGVREQQHGEQGEQLHGRWIYLAIVLDGSGAEK</sequence>